<feature type="signal peptide" evidence="8">
    <location>
        <begin position="1"/>
        <end position="22"/>
    </location>
</feature>
<dbReference type="PROSITE" id="PS00080">
    <property type="entry name" value="MULTICOPPER_OXIDASE2"/>
    <property type="match status" value="1"/>
</dbReference>
<comment type="subcellular location">
    <subcellularLocation>
        <location evidence="1">Secreted</location>
    </subcellularLocation>
</comment>
<keyword evidence="12" id="KW-1185">Reference proteome</keyword>
<keyword evidence="8" id="KW-0732">Signal</keyword>
<dbReference type="Pfam" id="PF07731">
    <property type="entry name" value="Cu-oxidase_2"/>
    <property type="match status" value="1"/>
</dbReference>
<keyword evidence="7" id="KW-0186">Copper</keyword>
<proteinExistence type="inferred from homology"/>
<evidence type="ECO:0000313" key="11">
    <source>
        <dbReference type="EMBL" id="KAG7551426.1"/>
    </source>
</evidence>
<evidence type="ECO:0000259" key="10">
    <source>
        <dbReference type="Pfam" id="PF07732"/>
    </source>
</evidence>
<dbReference type="GO" id="GO:0005507">
    <property type="term" value="F:copper ion binding"/>
    <property type="evidence" value="ECO:0007669"/>
    <property type="project" value="InterPro"/>
</dbReference>
<feature type="domain" description="Plastocyanin-like" evidence="10">
    <location>
        <begin position="31"/>
        <end position="118"/>
    </location>
</feature>
<dbReference type="PROSITE" id="PS00079">
    <property type="entry name" value="MULTICOPPER_OXIDASE1"/>
    <property type="match status" value="1"/>
</dbReference>
<gene>
    <name evidence="11" type="ORF">ISN45_Aa06g020980</name>
</gene>
<dbReference type="PANTHER" id="PTHR11709:SF302">
    <property type="entry name" value="L-ASCORBATE OXIDASE"/>
    <property type="match status" value="1"/>
</dbReference>
<evidence type="ECO:0000256" key="7">
    <source>
        <dbReference type="ARBA" id="ARBA00023008"/>
    </source>
</evidence>
<dbReference type="InterPro" id="IPR045087">
    <property type="entry name" value="Cu-oxidase_fam"/>
</dbReference>
<feature type="domain" description="Plastocyanin-like" evidence="9">
    <location>
        <begin position="183"/>
        <end position="313"/>
    </location>
</feature>
<evidence type="ECO:0000313" key="12">
    <source>
        <dbReference type="Proteomes" id="UP000694240"/>
    </source>
</evidence>
<dbReference type="Proteomes" id="UP000694240">
    <property type="component" value="Chromosome 11"/>
</dbReference>
<dbReference type="InterPro" id="IPR034267">
    <property type="entry name" value="CuRO_3_AAO"/>
</dbReference>
<name>A0A8T1YZ54_9BRAS</name>
<protein>
    <submittedName>
        <fullName evidence="11">Cupredoxin</fullName>
    </submittedName>
</protein>
<dbReference type="GO" id="GO:0005576">
    <property type="term" value="C:extracellular region"/>
    <property type="evidence" value="ECO:0007669"/>
    <property type="project" value="UniProtKB-SubCell"/>
</dbReference>
<keyword evidence="4" id="KW-0479">Metal-binding</keyword>
<evidence type="ECO:0000256" key="8">
    <source>
        <dbReference type="SAM" id="SignalP"/>
    </source>
</evidence>
<dbReference type="InterPro" id="IPR011707">
    <property type="entry name" value="Cu-oxidase-like_N"/>
</dbReference>
<organism evidence="11 12">
    <name type="scientific">Arabidopsis thaliana x Arabidopsis arenosa</name>
    <dbReference type="NCBI Taxonomy" id="1240361"/>
    <lineage>
        <taxon>Eukaryota</taxon>
        <taxon>Viridiplantae</taxon>
        <taxon>Streptophyta</taxon>
        <taxon>Embryophyta</taxon>
        <taxon>Tracheophyta</taxon>
        <taxon>Spermatophyta</taxon>
        <taxon>Magnoliopsida</taxon>
        <taxon>eudicotyledons</taxon>
        <taxon>Gunneridae</taxon>
        <taxon>Pentapetalae</taxon>
        <taxon>rosids</taxon>
        <taxon>malvids</taxon>
        <taxon>Brassicales</taxon>
        <taxon>Brassicaceae</taxon>
        <taxon>Camelineae</taxon>
        <taxon>Arabidopsis</taxon>
    </lineage>
</organism>
<evidence type="ECO:0000256" key="3">
    <source>
        <dbReference type="ARBA" id="ARBA00022525"/>
    </source>
</evidence>
<reference evidence="11 12" key="1">
    <citation type="submission" date="2020-12" db="EMBL/GenBank/DDBJ databases">
        <title>Concerted genomic and epigenomic changes stabilize Arabidopsis allopolyploids.</title>
        <authorList>
            <person name="Chen Z."/>
        </authorList>
    </citation>
    <scope>NUCLEOTIDE SEQUENCE [LARGE SCALE GENOMIC DNA]</scope>
    <source>
        <strain evidence="11">Allo738</strain>
        <tissue evidence="11">Leaf</tissue>
    </source>
</reference>
<evidence type="ECO:0000256" key="4">
    <source>
        <dbReference type="ARBA" id="ARBA00022723"/>
    </source>
</evidence>
<dbReference type="AlphaFoldDB" id="A0A8T1YZ54"/>
<dbReference type="Pfam" id="PF07732">
    <property type="entry name" value="Cu-oxidase_3"/>
    <property type="match status" value="1"/>
</dbReference>
<feature type="chain" id="PRO_5035876737" evidence="8">
    <location>
        <begin position="23"/>
        <end position="342"/>
    </location>
</feature>
<dbReference type="InterPro" id="IPR011706">
    <property type="entry name" value="Cu-oxidase_C"/>
</dbReference>
<dbReference type="GO" id="GO:0009506">
    <property type="term" value="C:plasmodesma"/>
    <property type="evidence" value="ECO:0007669"/>
    <property type="project" value="TreeGrafter"/>
</dbReference>
<dbReference type="InterPro" id="IPR002355">
    <property type="entry name" value="Cu_oxidase_Cu_BS"/>
</dbReference>
<dbReference type="InterPro" id="IPR033138">
    <property type="entry name" value="Cu_oxidase_CS"/>
</dbReference>
<evidence type="ECO:0000256" key="5">
    <source>
        <dbReference type="ARBA" id="ARBA00022737"/>
    </source>
</evidence>
<dbReference type="PANTHER" id="PTHR11709">
    <property type="entry name" value="MULTI-COPPER OXIDASE"/>
    <property type="match status" value="1"/>
</dbReference>
<keyword evidence="3" id="KW-0964">Secreted</keyword>
<evidence type="ECO:0000256" key="1">
    <source>
        <dbReference type="ARBA" id="ARBA00004613"/>
    </source>
</evidence>
<dbReference type="GO" id="GO:0016491">
    <property type="term" value="F:oxidoreductase activity"/>
    <property type="evidence" value="ECO:0007669"/>
    <property type="project" value="UniProtKB-KW"/>
</dbReference>
<evidence type="ECO:0000259" key="9">
    <source>
        <dbReference type="Pfam" id="PF07731"/>
    </source>
</evidence>
<accession>A0A8T1YZ54</accession>
<evidence type="ECO:0000256" key="2">
    <source>
        <dbReference type="ARBA" id="ARBA00010609"/>
    </source>
</evidence>
<evidence type="ECO:0000256" key="6">
    <source>
        <dbReference type="ARBA" id="ARBA00023002"/>
    </source>
</evidence>
<sequence length="342" mass="38238">MAVIAWWWLLTVVVVAFHSASAAVVESTWEVEYKYWWPDCKEGIVMAINGQFPGPTIDAFAGDTVIIHVVNKLSTEGVVIHWHGIRQKGTPWADGAAGVTQCPINPAFSRQCLVHITSVGQLTVYPSAVASSELDQKFVIRLEEKKRRKRCVYVSLSVPVTPYLGSIKYGLKSAYDLKSPAKKFTVDNYDIMKPPPNPNTTKGSGIYNFPFGIVVDVILQNANVLKGVISEIHPWHLHGHDFWVLGYGDGKFKPGIDEKTFNLKNPPLRNTVVLYPFGWTALRFVTDNPGVWFFHCHIEPHLHMGMGVVFAEGVDRIGKMEIPDEALGCGLTRKWLMNRGRP</sequence>
<comment type="similarity">
    <text evidence="2">Belongs to the multicopper oxidase family.</text>
</comment>
<keyword evidence="5" id="KW-0677">Repeat</keyword>
<dbReference type="EMBL" id="JAEFBK010000011">
    <property type="protein sequence ID" value="KAG7551426.1"/>
    <property type="molecule type" value="Genomic_DNA"/>
</dbReference>
<comment type="caution">
    <text evidence="11">The sequence shown here is derived from an EMBL/GenBank/DDBJ whole genome shotgun (WGS) entry which is preliminary data.</text>
</comment>
<keyword evidence="6" id="KW-0560">Oxidoreductase</keyword>
<dbReference type="CDD" id="cd13893">
    <property type="entry name" value="CuRO_3_AAO"/>
    <property type="match status" value="1"/>
</dbReference>